<evidence type="ECO:0000313" key="1">
    <source>
        <dbReference type="EMBL" id="CAE0464068.1"/>
    </source>
</evidence>
<accession>A0A7S3Q2W6</accession>
<name>A0A7S3Q2W6_9STRA</name>
<sequence>MNFIIAISFNIYFITYNCSHTYRSTFIDICLVNTHTSPTKNYQAHLSEHLLNDRIHDVSLNFLLSKISLALVSSAIQHNSIIVKKISSVPFFFHFQSMFGARVNFFPSLNYLIDFDRRALPDFTSNATQCTYFKLIVNPSD</sequence>
<organism evidence="1">
    <name type="scientific">Chaetoceros debilis</name>
    <dbReference type="NCBI Taxonomy" id="122233"/>
    <lineage>
        <taxon>Eukaryota</taxon>
        <taxon>Sar</taxon>
        <taxon>Stramenopiles</taxon>
        <taxon>Ochrophyta</taxon>
        <taxon>Bacillariophyta</taxon>
        <taxon>Coscinodiscophyceae</taxon>
        <taxon>Chaetocerotophycidae</taxon>
        <taxon>Chaetocerotales</taxon>
        <taxon>Chaetocerotaceae</taxon>
        <taxon>Chaetoceros</taxon>
    </lineage>
</organism>
<dbReference type="AlphaFoldDB" id="A0A7S3Q2W6"/>
<dbReference type="EMBL" id="HBIO01011445">
    <property type="protein sequence ID" value="CAE0464068.1"/>
    <property type="molecule type" value="Transcribed_RNA"/>
</dbReference>
<gene>
    <name evidence="1" type="ORF">CDEB00056_LOCUS8909</name>
</gene>
<reference evidence="1" key="1">
    <citation type="submission" date="2021-01" db="EMBL/GenBank/DDBJ databases">
        <authorList>
            <person name="Corre E."/>
            <person name="Pelletier E."/>
            <person name="Niang G."/>
            <person name="Scheremetjew M."/>
            <person name="Finn R."/>
            <person name="Kale V."/>
            <person name="Holt S."/>
            <person name="Cochrane G."/>
            <person name="Meng A."/>
            <person name="Brown T."/>
            <person name="Cohen L."/>
        </authorList>
    </citation>
    <scope>NUCLEOTIDE SEQUENCE</scope>
    <source>
        <strain evidence="1">MM31A-1</strain>
    </source>
</reference>
<protein>
    <submittedName>
        <fullName evidence="1">Uncharacterized protein</fullName>
    </submittedName>
</protein>
<proteinExistence type="predicted"/>